<feature type="binding site" evidence="9">
    <location>
        <position position="63"/>
    </location>
    <ligand>
        <name>Fe cation</name>
        <dbReference type="ChEBI" id="CHEBI:24875"/>
    </ligand>
</feature>
<feature type="binding site" evidence="9">
    <location>
        <position position="60"/>
    </location>
    <ligand>
        <name>Ni(2+)</name>
        <dbReference type="ChEBI" id="CHEBI:49786"/>
    </ligand>
</feature>
<dbReference type="EMBL" id="FQZT01000004">
    <property type="protein sequence ID" value="SHJ08140.1"/>
    <property type="molecule type" value="Genomic_DNA"/>
</dbReference>
<dbReference type="FunFam" id="1.10.645.10:FF:000002">
    <property type="entry name" value="Hydrogenase 2 large subunit"/>
    <property type="match status" value="1"/>
</dbReference>
<dbReference type="Pfam" id="PF00374">
    <property type="entry name" value="NiFeSe_Hases"/>
    <property type="match status" value="1"/>
</dbReference>
<evidence type="ECO:0000256" key="5">
    <source>
        <dbReference type="ARBA" id="ARBA00022596"/>
    </source>
</evidence>
<evidence type="ECO:0000256" key="8">
    <source>
        <dbReference type="ARBA" id="ARBA00023002"/>
    </source>
</evidence>
<dbReference type="Gene3D" id="1.10.645.10">
    <property type="entry name" value="Cytochrome-c3 Hydrogenase, chain B"/>
    <property type="match status" value="1"/>
</dbReference>
<dbReference type="AlphaFoldDB" id="A0A1M6GDX8"/>
<name>A0A1M6GDX8_MALRU</name>
<dbReference type="InterPro" id="IPR050867">
    <property type="entry name" value="NiFe/NiFeSe_hydrgnase_LSU"/>
</dbReference>
<dbReference type="PANTHER" id="PTHR42958">
    <property type="entry name" value="HYDROGENASE-2 LARGE CHAIN"/>
    <property type="match status" value="1"/>
</dbReference>
<sequence>MAKIVIDPISRVEGHMKVEAVVENGVVKEAKSSGMMYRGLENILIDRDPRDAARIVQRICGVCPTSHGLAASFALDEAYGVNGNITDNGRILRNLIQGANFVQSHILHFYQLAALDYVDVAACADYTGGDPELTKIKDFIARGHLGPFVPRYEGDYRLSKEENIAAVSHYVKALNMRRLAHETVAVFGGKMPHNMSIVAGGVTAAPSVDKIAAFIWRMEQLIDFIDSCYIPDVLLVASRYSDYFGIGAGCKQFMSFGVFDMDSDPDLTKRHRYIPQGIVSSDLKMTRLDPNKITEEVQSSWFQDHGAQHPYDGTTIPDREKPGAYSWIKSPRYDGQVLEVGPLARMLASYVAGDKQVQGMINGVLGKFNAGPDALFSVLGRHAARAIETKIVAEKCKEWALQLQPGQPSFTDFNLDVTSRGMGLHEAPRGALGHWIVVEGGKTKNYQAVVPTTWNAGPMDAKGQPGPIEQSIIGTKVKDAKNPFELVRIVRSYDPCLSCAVHVVTPKGEDLGRFVVGAQ</sequence>
<feature type="binding site" evidence="9">
    <location>
        <position position="502"/>
    </location>
    <ligand>
        <name>Mg(2+)</name>
        <dbReference type="ChEBI" id="CHEBI:18420"/>
    </ligand>
</feature>
<keyword evidence="8 10" id="KW-0560">Oxidoreductase</keyword>
<keyword evidence="12" id="KW-1185">Reference proteome</keyword>
<keyword evidence="9" id="KW-0460">Magnesium</keyword>
<protein>
    <submittedName>
        <fullName evidence="11">Hydrogenase large subunit</fullName>
    </submittedName>
</protein>
<comment type="cofactor">
    <cofactor evidence="9">
        <name>Fe cation</name>
        <dbReference type="ChEBI" id="CHEBI:24875"/>
    </cofactor>
</comment>
<dbReference type="OrthoDB" id="9761717at2"/>
<evidence type="ECO:0000256" key="2">
    <source>
        <dbReference type="ARBA" id="ARBA00004418"/>
    </source>
</evidence>
<accession>A0A1M6GDX8</accession>
<dbReference type="InterPro" id="IPR029014">
    <property type="entry name" value="NiFe-Hase_large"/>
</dbReference>
<evidence type="ECO:0000256" key="3">
    <source>
        <dbReference type="ARBA" id="ARBA00009292"/>
    </source>
</evidence>
<evidence type="ECO:0000313" key="12">
    <source>
        <dbReference type="Proteomes" id="UP000184171"/>
    </source>
</evidence>
<dbReference type="RefSeq" id="WP_072907454.1">
    <property type="nucleotide sequence ID" value="NZ_FQZT01000004.1"/>
</dbReference>
<gene>
    <name evidence="11" type="ORF">SAMN02745165_01513</name>
</gene>
<dbReference type="InterPro" id="IPR018194">
    <property type="entry name" value="Ni-dep_hyd_lsu_Ni_BS"/>
</dbReference>
<dbReference type="SUPFAM" id="SSF56762">
    <property type="entry name" value="HydB/Nqo4-like"/>
    <property type="match status" value="1"/>
</dbReference>
<comment type="similarity">
    <text evidence="3 10">Belongs to the [NiFe]/[NiFeSe] hydrogenase large subunit family.</text>
</comment>
<feature type="binding site" evidence="9">
    <location>
        <position position="499"/>
    </location>
    <ligand>
        <name>Fe cation</name>
        <dbReference type="ChEBI" id="CHEBI:24875"/>
    </ligand>
</feature>
<evidence type="ECO:0000256" key="7">
    <source>
        <dbReference type="ARBA" id="ARBA00022764"/>
    </source>
</evidence>
<keyword evidence="5 9" id="KW-0533">Nickel</keyword>
<dbReference type="Proteomes" id="UP000184171">
    <property type="component" value="Unassembled WGS sequence"/>
</dbReference>
<evidence type="ECO:0000256" key="10">
    <source>
        <dbReference type="RuleBase" id="RU003896"/>
    </source>
</evidence>
<evidence type="ECO:0000256" key="4">
    <source>
        <dbReference type="ARBA" id="ARBA00011771"/>
    </source>
</evidence>
<feature type="binding site" evidence="9">
    <location>
        <position position="496"/>
    </location>
    <ligand>
        <name>Ni(2+)</name>
        <dbReference type="ChEBI" id="CHEBI:49786"/>
    </ligand>
</feature>
<reference evidence="11 12" key="1">
    <citation type="submission" date="2016-11" db="EMBL/GenBank/DDBJ databases">
        <authorList>
            <person name="Jaros S."/>
            <person name="Januszkiewicz K."/>
            <person name="Wedrychowicz H."/>
        </authorList>
    </citation>
    <scope>NUCLEOTIDE SEQUENCE [LARGE SCALE GENOMIC DNA]</scope>
    <source>
        <strain evidence="11 12">DSM 5091</strain>
    </source>
</reference>
<dbReference type="STRING" id="1122189.SAMN02745165_01513"/>
<comment type="subcellular location">
    <subcellularLocation>
        <location evidence="2">Periplasm</location>
    </subcellularLocation>
</comment>
<dbReference type="GO" id="GO:0016151">
    <property type="term" value="F:nickel cation binding"/>
    <property type="evidence" value="ECO:0007669"/>
    <property type="project" value="InterPro"/>
</dbReference>
<comment type="cofactor">
    <cofactor evidence="1 9">
        <name>Ni(2+)</name>
        <dbReference type="ChEBI" id="CHEBI:49786"/>
    </cofactor>
</comment>
<dbReference type="InterPro" id="IPR001501">
    <property type="entry name" value="Ni-dep_hyd_lsu"/>
</dbReference>
<comment type="subunit">
    <text evidence="4">Heterodimer of a large and a small subunit.</text>
</comment>
<dbReference type="GO" id="GO:0008901">
    <property type="term" value="F:ferredoxin hydrogenase activity"/>
    <property type="evidence" value="ECO:0007669"/>
    <property type="project" value="InterPro"/>
</dbReference>
<dbReference type="PROSITE" id="PS00508">
    <property type="entry name" value="NI_HGENASE_L_2"/>
    <property type="match status" value="1"/>
</dbReference>
<evidence type="ECO:0000313" key="11">
    <source>
        <dbReference type="EMBL" id="SHJ08140.1"/>
    </source>
</evidence>
<evidence type="ECO:0000256" key="9">
    <source>
        <dbReference type="PIRSR" id="PIRSR601501-1"/>
    </source>
</evidence>
<dbReference type="GO" id="GO:0042597">
    <property type="term" value="C:periplasmic space"/>
    <property type="evidence" value="ECO:0007669"/>
    <property type="project" value="UniProtKB-SubCell"/>
</dbReference>
<dbReference type="PANTHER" id="PTHR42958:SF2">
    <property type="entry name" value="UPTAKE HYDROGENASE LARGE SUBUNIT"/>
    <property type="match status" value="1"/>
</dbReference>
<dbReference type="PROSITE" id="PS00507">
    <property type="entry name" value="NI_HGENASE_L_1"/>
    <property type="match status" value="1"/>
</dbReference>
<proteinExistence type="inferred from homology"/>
<feature type="binding site" evidence="9">
    <location>
        <position position="63"/>
    </location>
    <ligand>
        <name>Ni(2+)</name>
        <dbReference type="ChEBI" id="CHEBI:49786"/>
    </ligand>
</feature>
<keyword evidence="9" id="KW-0408">Iron</keyword>
<evidence type="ECO:0000256" key="1">
    <source>
        <dbReference type="ARBA" id="ARBA00001967"/>
    </source>
</evidence>
<keyword evidence="7" id="KW-0574">Periplasm</keyword>
<keyword evidence="6 9" id="KW-0479">Metal-binding</keyword>
<dbReference type="NCBIfam" id="NF033181">
    <property type="entry name" value="NiFeSe_hydrog"/>
    <property type="match status" value="1"/>
</dbReference>
<feature type="binding site" evidence="9">
    <location>
        <position position="41"/>
    </location>
    <ligand>
        <name>Mg(2+)</name>
        <dbReference type="ChEBI" id="CHEBI:18420"/>
    </ligand>
</feature>
<organism evidence="11 12">
    <name type="scientific">Malonomonas rubra DSM 5091</name>
    <dbReference type="NCBI Taxonomy" id="1122189"/>
    <lineage>
        <taxon>Bacteria</taxon>
        <taxon>Pseudomonadati</taxon>
        <taxon>Thermodesulfobacteriota</taxon>
        <taxon>Desulfuromonadia</taxon>
        <taxon>Desulfuromonadales</taxon>
        <taxon>Geopsychrobacteraceae</taxon>
        <taxon>Malonomonas</taxon>
    </lineage>
</organism>
<evidence type="ECO:0000256" key="6">
    <source>
        <dbReference type="ARBA" id="ARBA00022723"/>
    </source>
</evidence>